<keyword evidence="3" id="KW-0378">Hydrolase</keyword>
<reference evidence="3" key="1">
    <citation type="journal article" date="2014" name="Int. J. Syst. Evol. Microbiol.">
        <title>Complete genome sequence of Corynebacterium casei LMG S-19264T (=DSM 44701T), isolated from a smear-ripened cheese.</title>
        <authorList>
            <consortium name="US DOE Joint Genome Institute (JGI-PGF)"/>
            <person name="Walter F."/>
            <person name="Albersmeier A."/>
            <person name="Kalinowski J."/>
            <person name="Ruckert C."/>
        </authorList>
    </citation>
    <scope>NUCLEOTIDE SEQUENCE</scope>
    <source>
        <strain evidence="3">CGMCC 1.15425</strain>
    </source>
</reference>
<name>A0A917GX60_9GAMM</name>
<dbReference type="InterPro" id="IPR050789">
    <property type="entry name" value="Diverse_Enzym_Activities"/>
</dbReference>
<feature type="signal peptide" evidence="1">
    <location>
        <begin position="1"/>
        <end position="17"/>
    </location>
</feature>
<organism evidence="3 4">
    <name type="scientific">Pseudohongiella nitratireducens</name>
    <dbReference type="NCBI Taxonomy" id="1768907"/>
    <lineage>
        <taxon>Bacteria</taxon>
        <taxon>Pseudomonadati</taxon>
        <taxon>Pseudomonadota</taxon>
        <taxon>Gammaproteobacteria</taxon>
        <taxon>Pseudomonadales</taxon>
        <taxon>Pseudohongiellaceae</taxon>
        <taxon>Pseudohongiella</taxon>
    </lineage>
</organism>
<comment type="caution">
    <text evidence="3">The sequence shown here is derived from an EMBL/GenBank/DDBJ whole genome shotgun (WGS) entry which is preliminary data.</text>
</comment>
<feature type="chain" id="PRO_5036895382" evidence="1">
    <location>
        <begin position="18"/>
        <end position="415"/>
    </location>
</feature>
<evidence type="ECO:0000256" key="1">
    <source>
        <dbReference type="SAM" id="SignalP"/>
    </source>
</evidence>
<evidence type="ECO:0000313" key="3">
    <source>
        <dbReference type="EMBL" id="GGG59877.1"/>
    </source>
</evidence>
<protein>
    <submittedName>
        <fullName evidence="3">Serine hydrolase</fullName>
    </submittedName>
</protein>
<dbReference type="InterPro" id="IPR012338">
    <property type="entry name" value="Beta-lactam/transpept-like"/>
</dbReference>
<gene>
    <name evidence="3" type="ORF">GCM10011403_16500</name>
</gene>
<dbReference type="PANTHER" id="PTHR43283">
    <property type="entry name" value="BETA-LACTAMASE-RELATED"/>
    <property type="match status" value="1"/>
</dbReference>
<dbReference type="AlphaFoldDB" id="A0A917GX60"/>
<feature type="domain" description="Beta-lactamase-related" evidence="2">
    <location>
        <begin position="45"/>
        <end position="399"/>
    </location>
</feature>
<dbReference type="InterPro" id="IPR001466">
    <property type="entry name" value="Beta-lactam-related"/>
</dbReference>
<dbReference type="RefSeq" id="WP_068812394.1">
    <property type="nucleotide sequence ID" value="NZ_BMIY01000006.1"/>
</dbReference>
<dbReference type="Proteomes" id="UP000627715">
    <property type="component" value="Unassembled WGS sequence"/>
</dbReference>
<dbReference type="OrthoDB" id="9799367at2"/>
<dbReference type="SUPFAM" id="SSF56601">
    <property type="entry name" value="beta-lactamase/transpeptidase-like"/>
    <property type="match status" value="1"/>
</dbReference>
<proteinExistence type="predicted"/>
<keyword evidence="4" id="KW-1185">Reference proteome</keyword>
<evidence type="ECO:0000259" key="2">
    <source>
        <dbReference type="Pfam" id="PF00144"/>
    </source>
</evidence>
<dbReference type="PANTHER" id="PTHR43283:SF3">
    <property type="entry name" value="BETA-LACTAMASE FAMILY PROTEIN (AFU_ORTHOLOGUE AFUA_5G07500)"/>
    <property type="match status" value="1"/>
</dbReference>
<dbReference type="EMBL" id="BMIY01000006">
    <property type="protein sequence ID" value="GGG59877.1"/>
    <property type="molecule type" value="Genomic_DNA"/>
</dbReference>
<keyword evidence="1" id="KW-0732">Signal</keyword>
<dbReference type="Gene3D" id="3.40.710.10">
    <property type="entry name" value="DD-peptidase/beta-lactamase superfamily"/>
    <property type="match status" value="1"/>
</dbReference>
<accession>A0A917GX60</accession>
<reference evidence="3" key="2">
    <citation type="submission" date="2020-09" db="EMBL/GenBank/DDBJ databases">
        <authorList>
            <person name="Sun Q."/>
            <person name="Zhou Y."/>
        </authorList>
    </citation>
    <scope>NUCLEOTIDE SEQUENCE</scope>
    <source>
        <strain evidence="3">CGMCC 1.15425</strain>
    </source>
</reference>
<dbReference type="GO" id="GO:0016787">
    <property type="term" value="F:hydrolase activity"/>
    <property type="evidence" value="ECO:0007669"/>
    <property type="project" value="UniProtKB-KW"/>
</dbReference>
<evidence type="ECO:0000313" key="4">
    <source>
        <dbReference type="Proteomes" id="UP000627715"/>
    </source>
</evidence>
<dbReference type="Pfam" id="PF00144">
    <property type="entry name" value="Beta-lactamase"/>
    <property type="match status" value="1"/>
</dbReference>
<sequence length="415" mass="45887">MKKLAFGLFAFGLLSHAAVSQSFEAVSPESVGVSSAGLERATESLQAHIEQKHIAGVVAAVLKDGKLVYREALGQQDIASDTPMPEDALFRIYSMTRPVSSLAAMILWEEGRFQLDDPISQYLPQFADQQVFQDAASPNMDETRPRQGDITVADLMRHTSGLGSRSSDIYVQEQVRLRSITLAQMTDNAARVPLFDDPGTRFRYGISATILGRLVEIWSDQPYDQFLEERVFGPLGMTDTVFWADPSRIDRLATVYRPDANGTLQVHQMEDIPFTEQVPLVEGGVGLLSTTLDFARFSQLFLNGGEIDGTRILKPETVELMMENSIADELLPIGRGGYMAASGWTLGGFAYALHPENYDHTVSQGEVWWDGSAGTRFWIDPVNNMVTVIMAQVSPSGGNGFREDFKNRVYEALLD</sequence>